<reference evidence="1 2" key="1">
    <citation type="submission" date="2024-06" db="EMBL/GenBank/DDBJ databases">
        <title>The Natural Products Discovery Center: Release of the First 8490 Sequenced Strains for Exploring Actinobacteria Biosynthetic Diversity.</title>
        <authorList>
            <person name="Kalkreuter E."/>
            <person name="Kautsar S.A."/>
            <person name="Yang D."/>
            <person name="Bader C.D."/>
            <person name="Teijaro C.N."/>
            <person name="Fluegel L."/>
            <person name="Davis C.M."/>
            <person name="Simpson J.R."/>
            <person name="Lauterbach L."/>
            <person name="Steele A.D."/>
            <person name="Gui C."/>
            <person name="Meng S."/>
            <person name="Li G."/>
            <person name="Viehrig K."/>
            <person name="Ye F."/>
            <person name="Su P."/>
            <person name="Kiefer A.F."/>
            <person name="Nichols A."/>
            <person name="Cepeda A.J."/>
            <person name="Yan W."/>
            <person name="Fan B."/>
            <person name="Jiang Y."/>
            <person name="Adhikari A."/>
            <person name="Zheng C.-J."/>
            <person name="Schuster L."/>
            <person name="Cowan T.M."/>
            <person name="Smanski M.J."/>
            <person name="Chevrette M.G."/>
            <person name="De Carvalho L.P.S."/>
            <person name="Shen B."/>
        </authorList>
    </citation>
    <scope>NUCLEOTIDE SEQUENCE [LARGE SCALE GENOMIC DNA]</scope>
    <source>
        <strain evidence="1 2">NPDC052347</strain>
    </source>
</reference>
<comment type="caution">
    <text evidence="1">The sequence shown here is derived from an EMBL/GenBank/DDBJ whole genome shotgun (WGS) entry which is preliminary data.</text>
</comment>
<sequence>MQPLSLDKPAARTQDPARPAFAHLDAALLTAALARLPTAEVAEFTGSWDRLPADAHLDTARPYRFRRYSGFRIRPGRLELLPHRPFFQDRDINRVYGGVDRLFAPLEERTAGGAVLHTVVHTLLGRLPGPRSGIDTCGVHQIRVVATTDAEGHPAPEGVHQDGHSYVAQVLIGRQDVRGAESTLYDLRRSPLHRALLTEPWETIVLDDRRVLHGVTPVRPAPGAHTGVRDMMLIDFFPGGEGEEGE</sequence>
<keyword evidence="1" id="KW-0223">Dioxygenase</keyword>
<gene>
    <name evidence="1" type="ORF">AB0L16_09755</name>
</gene>
<accession>A0ABV3JV36</accession>
<keyword evidence="2" id="KW-1185">Reference proteome</keyword>
<dbReference type="Pfam" id="PF10014">
    <property type="entry name" value="2OG-Fe_Oxy_2"/>
    <property type="match status" value="1"/>
</dbReference>
<dbReference type="InterPro" id="IPR018724">
    <property type="entry name" value="2OG-Fe_dioxygenase"/>
</dbReference>
<dbReference type="GO" id="GO:0051213">
    <property type="term" value="F:dioxygenase activity"/>
    <property type="evidence" value="ECO:0007669"/>
    <property type="project" value="UniProtKB-KW"/>
</dbReference>
<evidence type="ECO:0000313" key="1">
    <source>
        <dbReference type="EMBL" id="MEV5506750.1"/>
    </source>
</evidence>
<name>A0ABV3JV36_STRON</name>
<dbReference type="Proteomes" id="UP001552594">
    <property type="component" value="Unassembled WGS sequence"/>
</dbReference>
<proteinExistence type="predicted"/>
<organism evidence="1 2">
    <name type="scientific">Streptomyces orinoci</name>
    <name type="common">Streptoverticillium orinoci</name>
    <dbReference type="NCBI Taxonomy" id="67339"/>
    <lineage>
        <taxon>Bacteria</taxon>
        <taxon>Bacillati</taxon>
        <taxon>Actinomycetota</taxon>
        <taxon>Actinomycetes</taxon>
        <taxon>Kitasatosporales</taxon>
        <taxon>Streptomycetaceae</taxon>
        <taxon>Streptomyces</taxon>
    </lineage>
</organism>
<dbReference type="Gene3D" id="2.60.120.620">
    <property type="entry name" value="q2cbj1_9rhob like domain"/>
    <property type="match status" value="1"/>
</dbReference>
<dbReference type="EMBL" id="JBFAUK010000005">
    <property type="protein sequence ID" value="MEV5506750.1"/>
    <property type="molecule type" value="Genomic_DNA"/>
</dbReference>
<keyword evidence="1" id="KW-0560">Oxidoreductase</keyword>
<dbReference type="RefSeq" id="WP_161968684.1">
    <property type="nucleotide sequence ID" value="NZ_JBFAUK010000005.1"/>
</dbReference>
<evidence type="ECO:0000313" key="2">
    <source>
        <dbReference type="Proteomes" id="UP001552594"/>
    </source>
</evidence>
<protein>
    <submittedName>
        <fullName evidence="1">2OG-Fe dioxygenase family protein</fullName>
    </submittedName>
</protein>